<evidence type="ECO:0000256" key="1">
    <source>
        <dbReference type="ARBA" id="ARBA00009600"/>
    </source>
</evidence>
<dbReference type="PANTHER" id="PTHR30327:SF1">
    <property type="entry name" value="UPF0301 PROTEIN YQGE"/>
    <property type="match status" value="1"/>
</dbReference>
<dbReference type="EMBL" id="CP162601">
    <property type="protein sequence ID" value="XDK26382.1"/>
    <property type="molecule type" value="Genomic_DNA"/>
</dbReference>
<reference evidence="3" key="1">
    <citation type="submission" date="2024-07" db="EMBL/GenBank/DDBJ databases">
        <title>Genome Analysis of a Potential Novel Vibrio Species Secreting pH- and Thermo-stable Alginate Lyase and its Application in Producing Alginate Oligosaccharides.</title>
        <authorList>
            <person name="Huang H."/>
            <person name="Bao K."/>
        </authorList>
    </citation>
    <scope>NUCLEOTIDE SEQUENCE</scope>
    <source>
        <strain evidence="3">HB236076</strain>
    </source>
</reference>
<dbReference type="KEGG" id="vih:AB0763_11545"/>
<dbReference type="RefSeq" id="WP_306100600.1">
    <property type="nucleotide sequence ID" value="NZ_CP162601.1"/>
</dbReference>
<evidence type="ECO:0000313" key="3">
    <source>
        <dbReference type="EMBL" id="XDK26382.1"/>
    </source>
</evidence>
<dbReference type="InterPro" id="IPR003774">
    <property type="entry name" value="AlgH-like"/>
</dbReference>
<dbReference type="SUPFAM" id="SSF143456">
    <property type="entry name" value="VC0467-like"/>
    <property type="match status" value="1"/>
</dbReference>
<gene>
    <name evidence="3" type="ORF">AB0763_11545</name>
</gene>
<dbReference type="Pfam" id="PF02622">
    <property type="entry name" value="DUF179"/>
    <property type="match status" value="1"/>
</dbReference>
<evidence type="ECO:0000256" key="2">
    <source>
        <dbReference type="HAMAP-Rule" id="MF_00758"/>
    </source>
</evidence>
<dbReference type="Gene3D" id="3.40.1740.10">
    <property type="entry name" value="VC0467-like"/>
    <property type="match status" value="1"/>
</dbReference>
<dbReference type="AlphaFoldDB" id="A0AB39HEM8"/>
<dbReference type="GO" id="GO:0005829">
    <property type="term" value="C:cytosol"/>
    <property type="evidence" value="ECO:0007669"/>
    <property type="project" value="TreeGrafter"/>
</dbReference>
<organism evidence="3">
    <name type="scientific">Vibrio sp. HB236076</name>
    <dbReference type="NCBI Taxonomy" id="3232307"/>
    <lineage>
        <taxon>Bacteria</taxon>
        <taxon>Pseudomonadati</taxon>
        <taxon>Pseudomonadota</taxon>
        <taxon>Gammaproteobacteria</taxon>
        <taxon>Vibrionales</taxon>
        <taxon>Vibrionaceae</taxon>
        <taxon>Vibrio</taxon>
    </lineage>
</organism>
<accession>A0AB39HEM8</accession>
<dbReference type="HAMAP" id="MF_00758">
    <property type="entry name" value="UPF0301"/>
    <property type="match status" value="1"/>
</dbReference>
<protein>
    <recommendedName>
        <fullName evidence="2">UPF0301 protein AB0763_11545</fullName>
    </recommendedName>
</protein>
<dbReference type="Gene3D" id="3.30.70.1300">
    <property type="entry name" value="VC0467-like domains"/>
    <property type="match status" value="1"/>
</dbReference>
<sequence>MNITNHFLVAMPTMRNSDLERSVIYMCEHNEKGSMGLELTQANDLTIGEMLIKADVEPIYPQNKPQSLSQPVLLGGMTEQDRGFIVHCPKDEYQASVKMTKDITITSSKDLLEVLGTEEEPSHYVIALGYMAWEAGELEQELMDNHWLLIEVDPQIIFDTPIEKRWEKALGLLGVEPAKLSFQVGEA</sequence>
<dbReference type="PANTHER" id="PTHR30327">
    <property type="entry name" value="UNCHARACTERIZED PROTEIN YQGE"/>
    <property type="match status" value="1"/>
</dbReference>
<name>A0AB39HEM8_9VIBR</name>
<dbReference type="NCBIfam" id="NF001266">
    <property type="entry name" value="PRK00228.1-1"/>
    <property type="match status" value="1"/>
</dbReference>
<comment type="similarity">
    <text evidence="1 2">Belongs to the UPF0301 (AlgH) family.</text>
</comment>
<proteinExistence type="inferred from homology"/>